<evidence type="ECO:0000256" key="1">
    <source>
        <dbReference type="SAM" id="SignalP"/>
    </source>
</evidence>
<evidence type="ECO:0000313" key="2">
    <source>
        <dbReference type="EMBL" id="KVN87421.1"/>
    </source>
</evidence>
<feature type="signal peptide" evidence="1">
    <location>
        <begin position="1"/>
        <end position="22"/>
    </location>
</feature>
<accession>A0ABD4E5M1</accession>
<sequence>MKYTAVALICIAAATSSSTSCADDAVPAKFLMVTSCMLGDGTCSTLKAELLVFAVEHGPPYLKGAAIRRNLQADVDERIYFSEKLRLKWLCLSGREMLVVIPNIGHETDKEYLVYQYVAGKGQPDESMATDKLPVSTRALLPAKLR</sequence>
<comment type="caution">
    <text evidence="2">The sequence shown here is derived from an EMBL/GenBank/DDBJ whole genome shotgun (WGS) entry which is preliminary data.</text>
</comment>
<name>A0ABD4E5M1_9BURK</name>
<protein>
    <recommendedName>
        <fullName evidence="4">Lipoprotein</fullName>
    </recommendedName>
</protein>
<gene>
    <name evidence="2" type="ORF">WJ68_08330</name>
</gene>
<feature type="chain" id="PRO_5044741720" description="Lipoprotein" evidence="1">
    <location>
        <begin position="23"/>
        <end position="146"/>
    </location>
</feature>
<dbReference type="RefSeq" id="WP_059716834.1">
    <property type="nucleotide sequence ID" value="NZ_LOYE01000101.1"/>
</dbReference>
<evidence type="ECO:0000313" key="3">
    <source>
        <dbReference type="Proteomes" id="UP000057910"/>
    </source>
</evidence>
<proteinExistence type="predicted"/>
<dbReference type="EMBL" id="LPAD01000048">
    <property type="protein sequence ID" value="KVN87421.1"/>
    <property type="molecule type" value="Genomic_DNA"/>
</dbReference>
<keyword evidence="1" id="KW-0732">Signal</keyword>
<evidence type="ECO:0008006" key="4">
    <source>
        <dbReference type="Google" id="ProtNLM"/>
    </source>
</evidence>
<reference evidence="2 3" key="1">
    <citation type="submission" date="2015-11" db="EMBL/GenBank/DDBJ databases">
        <title>Expanding the genomic diversity of Burkholderia species for the development of highly accurate diagnostics.</title>
        <authorList>
            <person name="Sahl J."/>
            <person name="Keim P."/>
            <person name="Wagner D."/>
        </authorList>
    </citation>
    <scope>NUCLEOTIDE SEQUENCE [LARGE SCALE GENOMIC DNA]</scope>
    <source>
        <strain evidence="2 3">MSMB1585WGS</strain>
    </source>
</reference>
<dbReference type="PROSITE" id="PS51257">
    <property type="entry name" value="PROKAR_LIPOPROTEIN"/>
    <property type="match status" value="1"/>
</dbReference>
<organism evidence="2 3">
    <name type="scientific">Burkholderia ubonensis</name>
    <dbReference type="NCBI Taxonomy" id="101571"/>
    <lineage>
        <taxon>Bacteria</taxon>
        <taxon>Pseudomonadati</taxon>
        <taxon>Pseudomonadota</taxon>
        <taxon>Betaproteobacteria</taxon>
        <taxon>Burkholderiales</taxon>
        <taxon>Burkholderiaceae</taxon>
        <taxon>Burkholderia</taxon>
        <taxon>Burkholderia cepacia complex</taxon>
    </lineage>
</organism>
<dbReference type="Proteomes" id="UP000057910">
    <property type="component" value="Unassembled WGS sequence"/>
</dbReference>
<dbReference type="AlphaFoldDB" id="A0ABD4E5M1"/>